<dbReference type="eggNOG" id="COG3547">
    <property type="taxonomic scope" value="Bacteria"/>
</dbReference>
<feature type="domain" description="Transposase IS110-like N-terminal" evidence="2">
    <location>
        <begin position="17"/>
        <end position="164"/>
    </location>
</feature>
<accession>B3ET17</accession>
<dbReference type="HOGENOM" id="CLU_036902_5_0_10"/>
<dbReference type="GO" id="GO:0006313">
    <property type="term" value="P:DNA transposition"/>
    <property type="evidence" value="ECO:0007669"/>
    <property type="project" value="InterPro"/>
</dbReference>
<name>B3ET17_AMOA5</name>
<feature type="coiled-coil region" evidence="1">
    <location>
        <begin position="181"/>
        <end position="215"/>
    </location>
</feature>
<keyword evidence="1" id="KW-0175">Coiled coil</keyword>
<dbReference type="Proteomes" id="UP000001227">
    <property type="component" value="Chromosome"/>
</dbReference>
<evidence type="ECO:0000256" key="1">
    <source>
        <dbReference type="SAM" id="Coils"/>
    </source>
</evidence>
<dbReference type="AlphaFoldDB" id="B3ET17"/>
<dbReference type="GO" id="GO:0003677">
    <property type="term" value="F:DNA binding"/>
    <property type="evidence" value="ECO:0007669"/>
    <property type="project" value="InterPro"/>
</dbReference>
<dbReference type="PANTHER" id="PTHR33055">
    <property type="entry name" value="TRANSPOSASE FOR INSERTION SEQUENCE ELEMENT IS1111A"/>
    <property type="match status" value="1"/>
</dbReference>
<evidence type="ECO:0000259" key="2">
    <source>
        <dbReference type="Pfam" id="PF01548"/>
    </source>
</evidence>
<proteinExistence type="predicted"/>
<dbReference type="OrthoDB" id="964423at2"/>
<dbReference type="KEGG" id="aas:Aasi_1021"/>
<dbReference type="KEGG" id="aas:Aasi_0159"/>
<dbReference type="PANTHER" id="PTHR33055:SF3">
    <property type="entry name" value="PUTATIVE TRANSPOSASE FOR IS117-RELATED"/>
    <property type="match status" value="1"/>
</dbReference>
<dbReference type="EMBL" id="CP001102">
    <property type="protein sequence ID" value="ACE05604.1"/>
    <property type="molecule type" value="Genomic_DNA"/>
</dbReference>
<organism evidence="5 6">
    <name type="scientific">Amoebophilus asiaticus (strain 5a2)</name>
    <dbReference type="NCBI Taxonomy" id="452471"/>
    <lineage>
        <taxon>Bacteria</taxon>
        <taxon>Pseudomonadati</taxon>
        <taxon>Bacteroidota</taxon>
        <taxon>Cytophagia</taxon>
        <taxon>Cytophagales</taxon>
        <taxon>Amoebophilaceae</taxon>
        <taxon>Candidatus Amoebophilus</taxon>
    </lineage>
</organism>
<evidence type="ECO:0000313" key="5">
    <source>
        <dbReference type="EMBL" id="ACE06369.1"/>
    </source>
</evidence>
<keyword evidence="6" id="KW-1185">Reference proteome</keyword>
<dbReference type="Pfam" id="PF02371">
    <property type="entry name" value="Transposase_20"/>
    <property type="match status" value="1"/>
</dbReference>
<feature type="domain" description="Transposase IS116/IS110/IS902 C-terminal" evidence="3">
    <location>
        <begin position="217"/>
        <end position="303"/>
    </location>
</feature>
<reference evidence="5 6" key="1">
    <citation type="journal article" date="2010" name="J. Bacteriol.">
        <title>The genome of the amoeba symbiont 'Candidatus Amoebophilus asiaticus' reveals common mechanisms for host cell interaction among amoeba-associated bacteria.</title>
        <authorList>
            <person name="Schmitz-Esser S."/>
            <person name="Tischler P."/>
            <person name="Arnold R."/>
            <person name="Montanaro J."/>
            <person name="Wagner M."/>
            <person name="Rattei T."/>
            <person name="Horn M."/>
        </authorList>
    </citation>
    <scope>NUCLEOTIDE SEQUENCE [LARGE SCALE GENOMIC DNA]</scope>
    <source>
        <strain evidence="5 6">5a2</strain>
    </source>
</reference>
<evidence type="ECO:0000313" key="4">
    <source>
        <dbReference type="EMBL" id="ACE05604.1"/>
    </source>
</evidence>
<evidence type="ECO:0000313" key="6">
    <source>
        <dbReference type="Proteomes" id="UP000001227"/>
    </source>
</evidence>
<dbReference type="NCBIfam" id="NF033542">
    <property type="entry name" value="transpos_IS110"/>
    <property type="match status" value="1"/>
</dbReference>
<protein>
    <submittedName>
        <fullName evidence="4">Transposase IS116/IS110/IS902 family protein</fullName>
    </submittedName>
</protein>
<sequence>MLNHLILVNYMQYTHILGIDISKKTIDVALSQNKANDSIVSHKFTNNLKGYQALIAWLKKHKAPIEQILVCLENTGIYHRSLVSFLQSHQAFIWVENATSIKWSNGVQRGKSDQIDAQRICFYAFRNQDKARQFSTKDESLQQIDDLSALRERLIQARVALLAPIKELRETGLKKNATMLEESSKQTLASLEKEIRAIEDKIKQIIQQQKELENKYQIIRSVPGVGFVTAIHLMIYTHNFKRFDNAKQLACYAGVAPFEYSSGSSIRGRTKVHPMANKTLKTSLHMCALSSIRNNVEMKEYYEKKVKQGKNKMSVINAIRNKILLKVFACVRDGKMHEYKQVA</sequence>
<dbReference type="Pfam" id="PF01548">
    <property type="entry name" value="DEDD_Tnp_IS110"/>
    <property type="match status" value="1"/>
</dbReference>
<gene>
    <name evidence="4" type="ordered locus">Aasi_0159</name>
    <name evidence="5" type="ordered locus">Aasi_1021</name>
</gene>
<dbReference type="InterPro" id="IPR003346">
    <property type="entry name" value="Transposase_20"/>
</dbReference>
<dbReference type="RefSeq" id="WP_012472370.1">
    <property type="nucleotide sequence ID" value="NC_010830.1"/>
</dbReference>
<dbReference type="InterPro" id="IPR047650">
    <property type="entry name" value="Transpos_IS110"/>
</dbReference>
<evidence type="ECO:0000259" key="3">
    <source>
        <dbReference type="Pfam" id="PF02371"/>
    </source>
</evidence>
<dbReference type="EMBL" id="CP001102">
    <property type="protein sequence ID" value="ACE06369.1"/>
    <property type="molecule type" value="Genomic_DNA"/>
</dbReference>
<dbReference type="GO" id="GO:0004803">
    <property type="term" value="F:transposase activity"/>
    <property type="evidence" value="ECO:0007669"/>
    <property type="project" value="InterPro"/>
</dbReference>
<dbReference type="InterPro" id="IPR002525">
    <property type="entry name" value="Transp_IS110-like_N"/>
</dbReference>